<dbReference type="EC" id="3.6.1.66" evidence="10"/>
<comment type="catalytic activity">
    <reaction evidence="8 10">
        <text>dITP + H2O = dIMP + diphosphate + H(+)</text>
        <dbReference type="Rhea" id="RHEA:28342"/>
        <dbReference type="ChEBI" id="CHEBI:15377"/>
        <dbReference type="ChEBI" id="CHEBI:15378"/>
        <dbReference type="ChEBI" id="CHEBI:33019"/>
        <dbReference type="ChEBI" id="CHEBI:61194"/>
        <dbReference type="ChEBI" id="CHEBI:61382"/>
        <dbReference type="EC" id="3.6.1.66"/>
    </reaction>
</comment>
<feature type="binding site" evidence="10">
    <location>
        <position position="49"/>
    </location>
    <ligand>
        <name>Mg(2+)</name>
        <dbReference type="ChEBI" id="CHEBI:18420"/>
    </ligand>
</feature>
<evidence type="ECO:0000313" key="13">
    <source>
        <dbReference type="Proteomes" id="UP000076481"/>
    </source>
</evidence>
<organism evidence="12 13">
    <name type="scientific">Pelodictyon luteolum</name>
    <dbReference type="NCBI Taxonomy" id="1100"/>
    <lineage>
        <taxon>Bacteria</taxon>
        <taxon>Pseudomonadati</taxon>
        <taxon>Chlorobiota</taxon>
        <taxon>Chlorobiia</taxon>
        <taxon>Chlorobiales</taxon>
        <taxon>Chlorobiaceae</taxon>
        <taxon>Chlorobium/Pelodictyon group</taxon>
        <taxon>Pelodictyon</taxon>
    </lineage>
</organism>
<dbReference type="SUPFAM" id="SSF52972">
    <property type="entry name" value="ITPase-like"/>
    <property type="match status" value="1"/>
</dbReference>
<evidence type="ECO:0000256" key="11">
    <source>
        <dbReference type="RuleBase" id="RU003781"/>
    </source>
</evidence>
<evidence type="ECO:0000256" key="3">
    <source>
        <dbReference type="ARBA" id="ARBA00022723"/>
    </source>
</evidence>
<dbReference type="PANTHER" id="PTHR11067">
    <property type="entry name" value="INOSINE TRIPHOSPHATE PYROPHOSPHATASE/HAM1 PROTEIN"/>
    <property type="match status" value="1"/>
</dbReference>
<dbReference type="CDD" id="cd00515">
    <property type="entry name" value="HAM1"/>
    <property type="match status" value="1"/>
</dbReference>
<feature type="binding site" evidence="10">
    <location>
        <position position="198"/>
    </location>
    <ligand>
        <name>substrate</name>
    </ligand>
</feature>
<dbReference type="InterPro" id="IPR002637">
    <property type="entry name" value="RdgB/HAM1"/>
</dbReference>
<evidence type="ECO:0000256" key="6">
    <source>
        <dbReference type="ARBA" id="ARBA00022842"/>
    </source>
</evidence>
<evidence type="ECO:0000256" key="2">
    <source>
        <dbReference type="ARBA" id="ARBA00011738"/>
    </source>
</evidence>
<feature type="binding site" evidence="10">
    <location>
        <begin position="175"/>
        <end position="178"/>
    </location>
    <ligand>
        <name>substrate</name>
    </ligand>
</feature>
<evidence type="ECO:0000256" key="5">
    <source>
        <dbReference type="ARBA" id="ARBA00022801"/>
    </source>
</evidence>
<comment type="catalytic activity">
    <reaction evidence="10">
        <text>ITP + H2O = IMP + diphosphate + H(+)</text>
        <dbReference type="Rhea" id="RHEA:29399"/>
        <dbReference type="ChEBI" id="CHEBI:15377"/>
        <dbReference type="ChEBI" id="CHEBI:15378"/>
        <dbReference type="ChEBI" id="CHEBI:33019"/>
        <dbReference type="ChEBI" id="CHEBI:58053"/>
        <dbReference type="ChEBI" id="CHEBI:61402"/>
        <dbReference type="EC" id="3.6.1.66"/>
    </reaction>
</comment>
<dbReference type="EMBL" id="LVWG01000031">
    <property type="protein sequence ID" value="KZK74159.1"/>
    <property type="molecule type" value="Genomic_DNA"/>
</dbReference>
<comment type="catalytic activity">
    <reaction evidence="9 10">
        <text>XTP + H2O = XMP + diphosphate + H(+)</text>
        <dbReference type="Rhea" id="RHEA:28610"/>
        <dbReference type="ChEBI" id="CHEBI:15377"/>
        <dbReference type="ChEBI" id="CHEBI:15378"/>
        <dbReference type="ChEBI" id="CHEBI:33019"/>
        <dbReference type="ChEBI" id="CHEBI:57464"/>
        <dbReference type="ChEBI" id="CHEBI:61314"/>
        <dbReference type="EC" id="3.6.1.66"/>
    </reaction>
</comment>
<dbReference type="GO" id="GO:0009117">
    <property type="term" value="P:nucleotide metabolic process"/>
    <property type="evidence" value="ECO:0007669"/>
    <property type="project" value="UniProtKB-KW"/>
</dbReference>
<dbReference type="GO" id="GO:0035870">
    <property type="term" value="F:dITP diphosphatase activity"/>
    <property type="evidence" value="ECO:0007669"/>
    <property type="project" value="UniProtKB-UniRule"/>
</dbReference>
<feature type="active site" description="Proton acceptor" evidence="10">
    <location>
        <position position="83"/>
    </location>
</feature>
<dbReference type="GO" id="GO:0009146">
    <property type="term" value="P:purine nucleoside triphosphate catabolic process"/>
    <property type="evidence" value="ECO:0007669"/>
    <property type="project" value="UniProtKB-UniRule"/>
</dbReference>
<dbReference type="AlphaFoldDB" id="A0A165LKQ5"/>
<comment type="subunit">
    <text evidence="2 10">Homodimer.</text>
</comment>
<keyword evidence="3 10" id="KW-0479">Metal-binding</keyword>
<dbReference type="GO" id="GO:0046872">
    <property type="term" value="F:metal ion binding"/>
    <property type="evidence" value="ECO:0007669"/>
    <property type="project" value="UniProtKB-KW"/>
</dbReference>
<evidence type="ECO:0000256" key="9">
    <source>
        <dbReference type="ARBA" id="ARBA00052017"/>
    </source>
</evidence>
<sequence length="223" mass="24856">MQTPQDITTIVLATANRDKVRELRPLLEGISPRFRVTTLMDEGIDADIDETEDTLEGNAILKARTVFEMLSARFPSMIAFADDTGLEVDMLGGRPGVYSARFAPMPLGEKPTYSDNVRHLLQEMEGKFKRSARFRTVIALKGTIPGHEGGRVFEHIEEGVAEGSITTEPEGEGGFGYDPVFRSEATKKTFARMTPEEKNTISHRALAVKRTIFWLHTITETQP</sequence>
<gene>
    <name evidence="12" type="ORF">A3K90_02425</name>
</gene>
<protein>
    <recommendedName>
        <fullName evidence="10">dITP/XTP pyrophosphatase</fullName>
        <ecNumber evidence="10">3.6.1.66</ecNumber>
    </recommendedName>
    <alternativeName>
        <fullName evidence="10">Non-canonical purine NTP pyrophosphatase</fullName>
    </alternativeName>
    <alternativeName>
        <fullName evidence="10">Non-standard purine NTP pyrophosphatase</fullName>
    </alternativeName>
    <alternativeName>
        <fullName evidence="10">Nucleoside-triphosphate diphosphatase</fullName>
    </alternativeName>
    <alternativeName>
        <fullName evidence="10">Nucleoside-triphosphate pyrophosphatase</fullName>
        <shortName evidence="10">NTPase</shortName>
    </alternativeName>
</protein>
<dbReference type="GO" id="GO:0017111">
    <property type="term" value="F:ribonucleoside triphosphate phosphatase activity"/>
    <property type="evidence" value="ECO:0007669"/>
    <property type="project" value="InterPro"/>
</dbReference>
<dbReference type="Pfam" id="PF01725">
    <property type="entry name" value="Ham1p_like"/>
    <property type="match status" value="1"/>
</dbReference>
<dbReference type="InterPro" id="IPR029001">
    <property type="entry name" value="ITPase-like_fam"/>
</dbReference>
<proteinExistence type="inferred from homology"/>
<dbReference type="GO" id="GO:0036222">
    <property type="term" value="F:XTP diphosphatase activity"/>
    <property type="evidence" value="ECO:0007669"/>
    <property type="project" value="UniProtKB-UniRule"/>
</dbReference>
<comment type="cofactor">
    <cofactor evidence="10">
        <name>Mg(2+)</name>
        <dbReference type="ChEBI" id="CHEBI:18420"/>
    </cofactor>
    <text evidence="10">Binds 1 Mg(2+) ion per subunit.</text>
</comment>
<feature type="binding site" evidence="10">
    <location>
        <position position="83"/>
    </location>
    <ligand>
        <name>Mg(2+)</name>
        <dbReference type="ChEBI" id="CHEBI:18420"/>
    </ligand>
</feature>
<dbReference type="GO" id="GO:0036220">
    <property type="term" value="F:ITP diphosphatase activity"/>
    <property type="evidence" value="ECO:0007669"/>
    <property type="project" value="UniProtKB-UniRule"/>
</dbReference>
<dbReference type="HAMAP" id="MF_01405">
    <property type="entry name" value="Non_canon_purine_NTPase"/>
    <property type="match status" value="1"/>
</dbReference>
<evidence type="ECO:0000256" key="4">
    <source>
        <dbReference type="ARBA" id="ARBA00022741"/>
    </source>
</evidence>
<dbReference type="Gene3D" id="3.90.950.10">
    <property type="match status" value="1"/>
</dbReference>
<dbReference type="GO" id="GO:0005829">
    <property type="term" value="C:cytosol"/>
    <property type="evidence" value="ECO:0007669"/>
    <property type="project" value="TreeGrafter"/>
</dbReference>
<evidence type="ECO:0000256" key="10">
    <source>
        <dbReference type="HAMAP-Rule" id="MF_01405"/>
    </source>
</evidence>
<evidence type="ECO:0000256" key="7">
    <source>
        <dbReference type="ARBA" id="ARBA00023080"/>
    </source>
</evidence>
<dbReference type="NCBIfam" id="TIGR00042">
    <property type="entry name" value="RdgB/HAM1 family non-canonical purine NTP pyrophosphatase"/>
    <property type="match status" value="1"/>
</dbReference>
<dbReference type="NCBIfam" id="NF011401">
    <property type="entry name" value="PRK14826.1"/>
    <property type="match status" value="1"/>
</dbReference>
<keyword evidence="4 10" id="KW-0547">Nucleotide-binding</keyword>
<comment type="caution">
    <text evidence="12">The sequence shown here is derived from an EMBL/GenBank/DDBJ whole genome shotgun (WGS) entry which is preliminary data.</text>
</comment>
<keyword evidence="6 10" id="KW-0460">Magnesium</keyword>
<keyword evidence="5 10" id="KW-0378">Hydrolase</keyword>
<dbReference type="PANTHER" id="PTHR11067:SF9">
    <property type="entry name" value="INOSINE TRIPHOSPHATE PYROPHOSPHATASE"/>
    <property type="match status" value="1"/>
</dbReference>
<name>A0A165LKQ5_PELLU</name>
<dbReference type="RefSeq" id="WP_303681652.1">
    <property type="nucleotide sequence ID" value="NZ_LVWG01000031.1"/>
</dbReference>
<feature type="binding site" evidence="10">
    <location>
        <position position="84"/>
    </location>
    <ligand>
        <name>substrate</name>
    </ligand>
</feature>
<dbReference type="GO" id="GO:0000166">
    <property type="term" value="F:nucleotide binding"/>
    <property type="evidence" value="ECO:0007669"/>
    <property type="project" value="UniProtKB-KW"/>
</dbReference>
<dbReference type="Proteomes" id="UP000076481">
    <property type="component" value="Unassembled WGS sequence"/>
</dbReference>
<dbReference type="FunFam" id="3.90.950.10:FF:000001">
    <property type="entry name" value="dITP/XTP pyrophosphatase"/>
    <property type="match status" value="1"/>
</dbReference>
<feature type="binding site" evidence="10">
    <location>
        <begin position="14"/>
        <end position="19"/>
    </location>
    <ligand>
        <name>substrate</name>
    </ligand>
</feature>
<keyword evidence="7 10" id="KW-0546">Nucleotide metabolism</keyword>
<evidence type="ECO:0000313" key="12">
    <source>
        <dbReference type="EMBL" id="KZK74159.1"/>
    </source>
</evidence>
<comment type="function">
    <text evidence="10">Pyrophosphatase that catalyzes the hydrolysis of nucleoside triphosphates to their monophosphate derivatives, with a high preference for the non-canonical purine nucleotides XTP (xanthosine triphosphate), dITP (deoxyinosine triphosphate) and ITP. Seems to function as a house-cleaning enzyme that removes non-canonical purine nucleotides from the nucleotide pool, thus preventing their incorporation into DNA/RNA and avoiding chromosomal lesions.</text>
</comment>
<comment type="similarity">
    <text evidence="1 10 11">Belongs to the HAM1 NTPase family.</text>
</comment>
<evidence type="ECO:0000256" key="8">
    <source>
        <dbReference type="ARBA" id="ARBA00051875"/>
    </source>
</evidence>
<reference evidence="12 13" key="1">
    <citation type="submission" date="2016-03" db="EMBL/GenBank/DDBJ databases">
        <title>Speciation and ecological success in dimly lit waters: horizontal gene transfer in a green sulfur bacteria bloom unveiled by metagenomic assembly.</title>
        <authorList>
            <person name="Llorens-Mares T."/>
            <person name="Liu Z."/>
            <person name="Allen L.Z."/>
            <person name="Rusch D.B."/>
            <person name="Craig M.T."/>
            <person name="Dupont C.L."/>
            <person name="Bryant D.A."/>
            <person name="Casamayor E.O."/>
        </authorList>
    </citation>
    <scope>NUCLEOTIDE SEQUENCE [LARGE SCALE GENOMIC DNA]</scope>
    <source>
        <strain evidence="12">CIII</strain>
    </source>
</reference>
<evidence type="ECO:0000256" key="1">
    <source>
        <dbReference type="ARBA" id="ARBA00008023"/>
    </source>
</evidence>
<feature type="binding site" evidence="10">
    <location>
        <begin position="203"/>
        <end position="204"/>
    </location>
    <ligand>
        <name>substrate</name>
    </ligand>
</feature>
<dbReference type="InterPro" id="IPR020922">
    <property type="entry name" value="dITP/XTP_pyrophosphatase"/>
</dbReference>
<accession>A0A165LKQ5</accession>